<evidence type="ECO:0000256" key="4">
    <source>
        <dbReference type="ARBA" id="ARBA00022544"/>
    </source>
</evidence>
<proteinExistence type="inferred from homology"/>
<protein>
    <submittedName>
        <fullName evidence="9">Endospore germination permease</fullName>
    </submittedName>
</protein>
<name>A0ABW0W520_9BACL</name>
<keyword evidence="3" id="KW-0813">Transport</keyword>
<comment type="subcellular location">
    <subcellularLocation>
        <location evidence="1">Membrane</location>
        <topology evidence="1">Multi-pass membrane protein</topology>
    </subcellularLocation>
</comment>
<feature type="transmembrane region" description="Helical" evidence="8">
    <location>
        <begin position="74"/>
        <end position="96"/>
    </location>
</feature>
<sequence length="370" mass="41708">MKISGIQMLWLMFSMLVGMTLLRLTQTISEAKQDSWLAMLIAGGTGVGVTWLTAKVSLLYPGQTFIQYTKTILGKWLGTAVILTYIFQWITVTGVIFRRSLDFIHLALFHNTPLFVLVCTMLLVVAYATYEGGIEGIARCSEVIGPVICIMLLLIFALSINNLDWRQLLPIYVDTGLKEIWKGSLSPGSLLGESAVVVVMLISFMTVPEKGPSRAMWGVGLAFVSVFVATLFVIMTFGPNLSARMVYPFYEVVRFIFMMEFIQNVDVVVIVIWMTSFFIKLCLYLFVTSYGTAQLLHVKNWRKMIWIISFVVLILALVPRNELFSIQYNQKYIIPIVVPFNYIFVPLLLWVVGVIRKKAATEGTKNEANG</sequence>
<keyword evidence="4" id="KW-0309">Germination</keyword>
<dbReference type="RefSeq" id="WP_379191949.1">
    <property type="nucleotide sequence ID" value="NZ_JBHSOW010000121.1"/>
</dbReference>
<evidence type="ECO:0000313" key="10">
    <source>
        <dbReference type="Proteomes" id="UP001596047"/>
    </source>
</evidence>
<keyword evidence="10" id="KW-1185">Reference proteome</keyword>
<dbReference type="NCBIfam" id="TIGR00912">
    <property type="entry name" value="2A0309"/>
    <property type="match status" value="1"/>
</dbReference>
<evidence type="ECO:0000256" key="1">
    <source>
        <dbReference type="ARBA" id="ARBA00004141"/>
    </source>
</evidence>
<feature type="transmembrane region" description="Helical" evidence="8">
    <location>
        <begin position="143"/>
        <end position="163"/>
    </location>
</feature>
<evidence type="ECO:0000256" key="6">
    <source>
        <dbReference type="ARBA" id="ARBA00022989"/>
    </source>
</evidence>
<gene>
    <name evidence="9" type="ORF">ACFPYJ_30115</name>
</gene>
<dbReference type="EMBL" id="JBHSOW010000121">
    <property type="protein sequence ID" value="MFC5653295.1"/>
    <property type="molecule type" value="Genomic_DNA"/>
</dbReference>
<feature type="transmembrane region" description="Helical" evidence="8">
    <location>
        <begin position="36"/>
        <end position="54"/>
    </location>
</feature>
<reference evidence="10" key="1">
    <citation type="journal article" date="2019" name="Int. J. Syst. Evol. Microbiol.">
        <title>The Global Catalogue of Microorganisms (GCM) 10K type strain sequencing project: providing services to taxonomists for standard genome sequencing and annotation.</title>
        <authorList>
            <consortium name="The Broad Institute Genomics Platform"/>
            <consortium name="The Broad Institute Genome Sequencing Center for Infectious Disease"/>
            <person name="Wu L."/>
            <person name="Ma J."/>
        </authorList>
    </citation>
    <scope>NUCLEOTIDE SEQUENCE [LARGE SCALE GENOMIC DNA]</scope>
    <source>
        <strain evidence="10">CGMCC 1.3240</strain>
    </source>
</reference>
<keyword evidence="7 8" id="KW-0472">Membrane</keyword>
<evidence type="ECO:0000256" key="8">
    <source>
        <dbReference type="SAM" id="Phobius"/>
    </source>
</evidence>
<evidence type="ECO:0000256" key="3">
    <source>
        <dbReference type="ARBA" id="ARBA00022448"/>
    </source>
</evidence>
<feature type="transmembrane region" description="Helical" evidence="8">
    <location>
        <begin position="217"/>
        <end position="238"/>
    </location>
</feature>
<evidence type="ECO:0000256" key="2">
    <source>
        <dbReference type="ARBA" id="ARBA00007998"/>
    </source>
</evidence>
<dbReference type="PANTHER" id="PTHR34975">
    <property type="entry name" value="SPORE GERMINATION PROTEIN A2"/>
    <property type="match status" value="1"/>
</dbReference>
<evidence type="ECO:0000313" key="9">
    <source>
        <dbReference type="EMBL" id="MFC5653295.1"/>
    </source>
</evidence>
<feature type="transmembrane region" description="Helical" evidence="8">
    <location>
        <begin position="268"/>
        <end position="292"/>
    </location>
</feature>
<evidence type="ECO:0000256" key="7">
    <source>
        <dbReference type="ARBA" id="ARBA00023136"/>
    </source>
</evidence>
<dbReference type="PANTHER" id="PTHR34975:SF2">
    <property type="entry name" value="SPORE GERMINATION PROTEIN A2"/>
    <property type="match status" value="1"/>
</dbReference>
<keyword evidence="6 8" id="KW-1133">Transmembrane helix</keyword>
<evidence type="ECO:0000256" key="5">
    <source>
        <dbReference type="ARBA" id="ARBA00022692"/>
    </source>
</evidence>
<comment type="caution">
    <text evidence="9">The sequence shown here is derived from an EMBL/GenBank/DDBJ whole genome shotgun (WGS) entry which is preliminary data.</text>
</comment>
<feature type="transmembrane region" description="Helical" evidence="8">
    <location>
        <begin position="184"/>
        <end position="205"/>
    </location>
</feature>
<feature type="transmembrane region" description="Helical" evidence="8">
    <location>
        <begin position="108"/>
        <end position="128"/>
    </location>
</feature>
<feature type="transmembrane region" description="Helical" evidence="8">
    <location>
        <begin position="304"/>
        <end position="320"/>
    </location>
</feature>
<keyword evidence="5 8" id="KW-0812">Transmembrane</keyword>
<dbReference type="Pfam" id="PF03845">
    <property type="entry name" value="Spore_permease"/>
    <property type="match status" value="1"/>
</dbReference>
<comment type="similarity">
    <text evidence="2">Belongs to the amino acid-polyamine-organocation (APC) superfamily. Spore germination protein (SGP) (TC 2.A.3.9) family.</text>
</comment>
<accession>A0ABW0W520</accession>
<feature type="transmembrane region" description="Helical" evidence="8">
    <location>
        <begin position="332"/>
        <end position="355"/>
    </location>
</feature>
<organism evidence="9 10">
    <name type="scientific">Paenibacillus solisilvae</name>
    <dbReference type="NCBI Taxonomy" id="2486751"/>
    <lineage>
        <taxon>Bacteria</taxon>
        <taxon>Bacillati</taxon>
        <taxon>Bacillota</taxon>
        <taxon>Bacilli</taxon>
        <taxon>Bacillales</taxon>
        <taxon>Paenibacillaceae</taxon>
        <taxon>Paenibacillus</taxon>
    </lineage>
</organism>
<feature type="transmembrane region" description="Helical" evidence="8">
    <location>
        <begin position="6"/>
        <end position="24"/>
    </location>
</feature>
<dbReference type="Proteomes" id="UP001596047">
    <property type="component" value="Unassembled WGS sequence"/>
</dbReference>
<dbReference type="InterPro" id="IPR004761">
    <property type="entry name" value="Spore_GerAB"/>
</dbReference>